<reference evidence="2" key="1">
    <citation type="journal article" date="2020" name="Fungal Divers.">
        <title>Resolving the Mortierellaceae phylogeny through synthesis of multi-gene phylogenetics and phylogenomics.</title>
        <authorList>
            <person name="Vandepol N."/>
            <person name="Liber J."/>
            <person name="Desiro A."/>
            <person name="Na H."/>
            <person name="Kennedy M."/>
            <person name="Barry K."/>
            <person name="Grigoriev I.V."/>
            <person name="Miller A.N."/>
            <person name="O'Donnell K."/>
            <person name="Stajich J.E."/>
            <person name="Bonito G."/>
        </authorList>
    </citation>
    <scope>NUCLEOTIDE SEQUENCE</scope>
    <source>
        <strain evidence="2">NRRL 2769</strain>
    </source>
</reference>
<dbReference type="OrthoDB" id="443981at2759"/>
<dbReference type="GO" id="GO:0032991">
    <property type="term" value="C:protein-containing complex"/>
    <property type="evidence" value="ECO:0007669"/>
    <property type="project" value="TreeGrafter"/>
</dbReference>
<proteinExistence type="predicted"/>
<feature type="region of interest" description="Disordered" evidence="1">
    <location>
        <begin position="55"/>
        <end position="79"/>
    </location>
</feature>
<name>A0A9P6T136_9FUNG</name>
<feature type="region of interest" description="Disordered" evidence="1">
    <location>
        <begin position="268"/>
        <end position="303"/>
    </location>
</feature>
<feature type="compositionally biased region" description="Low complexity" evidence="1">
    <location>
        <begin position="368"/>
        <end position="378"/>
    </location>
</feature>
<dbReference type="Proteomes" id="UP000703661">
    <property type="component" value="Unassembled WGS sequence"/>
</dbReference>
<evidence type="ECO:0000313" key="3">
    <source>
        <dbReference type="Proteomes" id="UP000703661"/>
    </source>
</evidence>
<dbReference type="Pfam" id="PF10294">
    <property type="entry name" value="Methyltransf_16"/>
    <property type="match status" value="2"/>
</dbReference>
<feature type="compositionally biased region" description="Acidic residues" evidence="1">
    <location>
        <begin position="282"/>
        <end position="302"/>
    </location>
</feature>
<dbReference type="Gene3D" id="3.40.50.150">
    <property type="entry name" value="Vaccinia Virus protein VP39"/>
    <property type="match status" value="1"/>
</dbReference>
<evidence type="ECO:0008006" key="4">
    <source>
        <dbReference type="Google" id="ProtNLM"/>
    </source>
</evidence>
<feature type="region of interest" description="Disordered" evidence="1">
    <location>
        <begin position="365"/>
        <end position="402"/>
    </location>
</feature>
<comment type="caution">
    <text evidence="2">The sequence shown here is derived from an EMBL/GenBank/DDBJ whole genome shotgun (WGS) entry which is preliminary data.</text>
</comment>
<dbReference type="GO" id="GO:0005829">
    <property type="term" value="C:cytosol"/>
    <property type="evidence" value="ECO:0007669"/>
    <property type="project" value="TreeGrafter"/>
</dbReference>
<feature type="compositionally biased region" description="Low complexity" evidence="1">
    <location>
        <begin position="156"/>
        <end position="169"/>
    </location>
</feature>
<keyword evidence="3" id="KW-1185">Reference proteome</keyword>
<dbReference type="EMBL" id="JAAAID010000496">
    <property type="protein sequence ID" value="KAG0016856.1"/>
    <property type="molecule type" value="Genomic_DNA"/>
</dbReference>
<evidence type="ECO:0000313" key="2">
    <source>
        <dbReference type="EMBL" id="KAG0016856.1"/>
    </source>
</evidence>
<dbReference type="AlphaFoldDB" id="A0A9P6T136"/>
<accession>A0A9P6T136</accession>
<feature type="compositionally biased region" description="Low complexity" evidence="1">
    <location>
        <begin position="60"/>
        <end position="75"/>
    </location>
</feature>
<dbReference type="InterPro" id="IPR019410">
    <property type="entry name" value="Methyltransf_16"/>
</dbReference>
<organism evidence="2 3">
    <name type="scientific">Entomortierella chlamydospora</name>
    <dbReference type="NCBI Taxonomy" id="101097"/>
    <lineage>
        <taxon>Eukaryota</taxon>
        <taxon>Fungi</taxon>
        <taxon>Fungi incertae sedis</taxon>
        <taxon>Mucoromycota</taxon>
        <taxon>Mortierellomycotina</taxon>
        <taxon>Mortierellomycetes</taxon>
        <taxon>Mortierellales</taxon>
        <taxon>Mortierellaceae</taxon>
        <taxon>Entomortierella</taxon>
    </lineage>
</organism>
<feature type="region of interest" description="Disordered" evidence="1">
    <location>
        <begin position="92"/>
        <end position="170"/>
    </location>
</feature>
<gene>
    <name evidence="2" type="ORF">BGZ80_008857</name>
</gene>
<protein>
    <recommendedName>
        <fullName evidence="4">Methyltransferase-like protein 22</fullName>
    </recommendedName>
</protein>
<dbReference type="PANTHER" id="PTHR14614">
    <property type="entry name" value="HEPATOCELLULAR CARCINOMA-ASSOCIATED ANTIGEN"/>
    <property type="match status" value="1"/>
</dbReference>
<feature type="compositionally biased region" description="Low complexity" evidence="1">
    <location>
        <begin position="115"/>
        <end position="131"/>
    </location>
</feature>
<dbReference type="InterPro" id="IPR029063">
    <property type="entry name" value="SAM-dependent_MTases_sf"/>
</dbReference>
<sequence length="582" mass="64187">MAAGFFLSIPSSIPIKDPYEEVFSLFTTDTAESPWAHNRSVSQQSTRLELELDFTPVPSPSVSRPGSRPDSRSGSLPTDAIYPLVNVTDQGSVGSGTIGSGTTEQVNSGSGLGSGESYSTPQNPLLPSALPGPGGIQKVKNPAARLLGGRKLNRNGSSGSAKSALLATSQQSNKKPLVIHQSLSTLSQPGQTGTVVWDSSILMSKFMLSIKGLTMGFFRSQLMKRPQEIPNQTDLDLQQEQVKRLEEQAENMVVSENGELEEKYARKNTKACRSTNDIDGTSCDEEDSGFDSEEDENGDDQEEKNGVLVFDPAETSILELGSGCGLLGIVLVEFCQDLLLTDQKPVLPLLIKNLRKNLDKKYFDQDSSAEPSLSSPASVTSNLRKKKDRTANSTGNNMGPAKPCRVQVQELVWGQDLDQDLSRGLGVDFVVATDVVYNESVVSLLVRTLKDLCEIRERVRREYKLGKGESFDKLQEVVSQSDQSMEDADSQARNMRKRMRRMLNKTVVLLAQELRTDYVHLSFLEELQQAGFRMVRMPKHLMDADFQSGYVIYACFLKTAKPTWQIKNLCQIYVNVLCGKFR</sequence>
<dbReference type="PANTHER" id="PTHR14614:SF109">
    <property type="entry name" value="RIBOSOMAL LYSINE N-METHYLTRANSFERASE 5"/>
    <property type="match status" value="1"/>
</dbReference>
<evidence type="ECO:0000256" key="1">
    <source>
        <dbReference type="SAM" id="MobiDB-lite"/>
    </source>
</evidence>